<name>A0AAV9X0U5_9PEZI</name>
<evidence type="ECO:0000313" key="2">
    <source>
        <dbReference type="Proteomes" id="UP001365542"/>
    </source>
</evidence>
<proteinExistence type="predicted"/>
<gene>
    <name evidence="1" type="ORF">TWF694_003129</name>
</gene>
<keyword evidence="2" id="KW-1185">Reference proteome</keyword>
<dbReference type="AlphaFoldDB" id="A0AAV9X0U5"/>
<dbReference type="Proteomes" id="UP001365542">
    <property type="component" value="Unassembled WGS sequence"/>
</dbReference>
<sequence length="328" mass="37173">MEPLNIHDVDKYGDVLATCSIPDENEGEDLGTLRISSKALSLASPVLQAMLDPGKGFQESKVDQASGAKKIRLEAETLESVLLAMNIIHHRHSKNPKELDLMQIYQLATFCDKYQLQAGVFLAIEVWSAPLWRIATSSRTYPLENYAYWLWIGKVFRMKEVLEICTPRLIRNIKFKHVLSLGDASLHPGMSTLTHAILNERDRRIEKLVVLLSRIRGEIEAAYLKCQSPAEFKDSRDKFLPLGLVSALLVELGSGQRDMPINHFSILELFSIIQTTFSWSNGLVCNYCRYGREHTPDMGSMTCKITELTHEMIDEEFPESLLSPFLSE</sequence>
<reference evidence="1 2" key="1">
    <citation type="submission" date="2019-10" db="EMBL/GenBank/DDBJ databases">
        <authorList>
            <person name="Palmer J.M."/>
        </authorList>
    </citation>
    <scope>NUCLEOTIDE SEQUENCE [LARGE SCALE GENOMIC DNA]</scope>
    <source>
        <strain evidence="1 2">TWF694</strain>
    </source>
</reference>
<comment type="caution">
    <text evidence="1">The sequence shown here is derived from an EMBL/GenBank/DDBJ whole genome shotgun (WGS) entry which is preliminary data.</text>
</comment>
<dbReference type="EMBL" id="JAVHJO010000012">
    <property type="protein sequence ID" value="KAK6531966.1"/>
    <property type="molecule type" value="Genomic_DNA"/>
</dbReference>
<accession>A0AAV9X0U5</accession>
<evidence type="ECO:0000313" key="1">
    <source>
        <dbReference type="EMBL" id="KAK6531966.1"/>
    </source>
</evidence>
<evidence type="ECO:0008006" key="3">
    <source>
        <dbReference type="Google" id="ProtNLM"/>
    </source>
</evidence>
<organism evidence="1 2">
    <name type="scientific">Orbilia ellipsospora</name>
    <dbReference type="NCBI Taxonomy" id="2528407"/>
    <lineage>
        <taxon>Eukaryota</taxon>
        <taxon>Fungi</taxon>
        <taxon>Dikarya</taxon>
        <taxon>Ascomycota</taxon>
        <taxon>Pezizomycotina</taxon>
        <taxon>Orbiliomycetes</taxon>
        <taxon>Orbiliales</taxon>
        <taxon>Orbiliaceae</taxon>
        <taxon>Orbilia</taxon>
    </lineage>
</organism>
<protein>
    <recommendedName>
        <fullName evidence="3">BTB domain-containing protein</fullName>
    </recommendedName>
</protein>